<protein>
    <recommendedName>
        <fullName evidence="4">DUF4129 domain-containing protein</fullName>
    </recommendedName>
</protein>
<dbReference type="EMBL" id="JBHUMX010000035">
    <property type="protein sequence ID" value="MFD2629038.1"/>
    <property type="molecule type" value="Genomic_DNA"/>
</dbReference>
<feature type="transmembrane region" description="Helical" evidence="1">
    <location>
        <begin position="192"/>
        <end position="211"/>
    </location>
</feature>
<feature type="transmembrane region" description="Helical" evidence="1">
    <location>
        <begin position="254"/>
        <end position="275"/>
    </location>
</feature>
<keyword evidence="1" id="KW-1133">Transmembrane helix</keyword>
<organism evidence="2 3">
    <name type="scientific">Oceanobacillus kapialis</name>
    <dbReference type="NCBI Taxonomy" id="481353"/>
    <lineage>
        <taxon>Bacteria</taxon>
        <taxon>Bacillati</taxon>
        <taxon>Bacillota</taxon>
        <taxon>Bacilli</taxon>
        <taxon>Bacillales</taxon>
        <taxon>Bacillaceae</taxon>
        <taxon>Oceanobacillus</taxon>
    </lineage>
</organism>
<evidence type="ECO:0000313" key="2">
    <source>
        <dbReference type="EMBL" id="MFD2629038.1"/>
    </source>
</evidence>
<proteinExistence type="predicted"/>
<gene>
    <name evidence="2" type="ORF">ACFSUN_09635</name>
</gene>
<keyword evidence="1" id="KW-0472">Membrane</keyword>
<feature type="transmembrane region" description="Helical" evidence="1">
    <location>
        <begin position="134"/>
        <end position="155"/>
    </location>
</feature>
<feature type="transmembrane region" description="Helical" evidence="1">
    <location>
        <begin position="112"/>
        <end position="128"/>
    </location>
</feature>
<sequence>MLNSHAVTRYAYHFLSEALILFMVLLPFLHHRHMWVPYWSYLTILLITCVLFSLMTMYITNYVVYMAIAPIMAGVFYFLDYPLFYSVLFSVFFVWRYIMIRKEDIISRESSYILITLMLMVVIGVVVPDIKAMLLPFLVILINVIGFLWSHLGALSKKERKQVDKKLIPVFIAILIAGAIFIYFTYDIIRWAISGLFFGIISFLGGSASWFSNLLQFIQVPEHEWPEQQNDMQTGDGFWNELEDTSTIEQITPYLVVAAGITLVIFIIILFVVYWKRRFHKPAEEQEANPNITYSEIGNNEGMEFGKTRRFNRWLNKPKHPVRKLVYQFEREAKKNNKGRKHYETLEEWLNRIEINADLEVYQMVRYGEIEQVNEDDVIKLRNAIKQVDLRLDHSQ</sequence>
<feature type="transmembrane region" description="Helical" evidence="1">
    <location>
        <begin position="36"/>
        <end position="55"/>
    </location>
</feature>
<accession>A0ABW5Q0E0</accession>
<evidence type="ECO:0000256" key="1">
    <source>
        <dbReference type="SAM" id="Phobius"/>
    </source>
</evidence>
<feature type="transmembrane region" description="Helical" evidence="1">
    <location>
        <begin position="167"/>
        <end position="186"/>
    </location>
</feature>
<evidence type="ECO:0000313" key="3">
    <source>
        <dbReference type="Proteomes" id="UP001597451"/>
    </source>
</evidence>
<name>A0ABW5Q0E0_9BACI</name>
<feature type="transmembrane region" description="Helical" evidence="1">
    <location>
        <begin position="84"/>
        <end position="100"/>
    </location>
</feature>
<dbReference type="Proteomes" id="UP001597451">
    <property type="component" value="Unassembled WGS sequence"/>
</dbReference>
<feature type="transmembrane region" description="Helical" evidence="1">
    <location>
        <begin position="12"/>
        <end position="30"/>
    </location>
</feature>
<reference evidence="3" key="1">
    <citation type="journal article" date="2019" name="Int. J. Syst. Evol. Microbiol.">
        <title>The Global Catalogue of Microorganisms (GCM) 10K type strain sequencing project: providing services to taxonomists for standard genome sequencing and annotation.</title>
        <authorList>
            <consortium name="The Broad Institute Genomics Platform"/>
            <consortium name="The Broad Institute Genome Sequencing Center for Infectious Disease"/>
            <person name="Wu L."/>
            <person name="Ma J."/>
        </authorList>
    </citation>
    <scope>NUCLEOTIDE SEQUENCE [LARGE SCALE GENOMIC DNA]</scope>
    <source>
        <strain evidence="3">TISTR 1858</strain>
    </source>
</reference>
<dbReference type="RefSeq" id="WP_379561810.1">
    <property type="nucleotide sequence ID" value="NZ_JBHUMX010000035.1"/>
</dbReference>
<keyword evidence="3" id="KW-1185">Reference proteome</keyword>
<keyword evidence="1" id="KW-0812">Transmembrane</keyword>
<evidence type="ECO:0008006" key="4">
    <source>
        <dbReference type="Google" id="ProtNLM"/>
    </source>
</evidence>
<comment type="caution">
    <text evidence="2">The sequence shown here is derived from an EMBL/GenBank/DDBJ whole genome shotgun (WGS) entry which is preliminary data.</text>
</comment>